<dbReference type="EMBL" id="JBAMMX010000003">
    <property type="protein sequence ID" value="KAK6944003.1"/>
    <property type="molecule type" value="Genomic_DNA"/>
</dbReference>
<evidence type="ECO:0000313" key="3">
    <source>
        <dbReference type="Proteomes" id="UP001370490"/>
    </source>
</evidence>
<keyword evidence="3" id="KW-1185">Reference proteome</keyword>
<gene>
    <name evidence="2" type="ORF">RJ641_025105</name>
</gene>
<keyword evidence="1" id="KW-0732">Signal</keyword>
<reference evidence="2 3" key="1">
    <citation type="submission" date="2023-12" db="EMBL/GenBank/DDBJ databases">
        <title>A high-quality genome assembly for Dillenia turbinata (Dilleniales).</title>
        <authorList>
            <person name="Chanderbali A."/>
        </authorList>
    </citation>
    <scope>NUCLEOTIDE SEQUENCE [LARGE SCALE GENOMIC DNA]</scope>
    <source>
        <strain evidence="2">LSX21</strain>
        <tissue evidence="2">Leaf</tissue>
    </source>
</reference>
<protein>
    <submittedName>
        <fullName evidence="2">Uncharacterized protein</fullName>
    </submittedName>
</protein>
<name>A0AAN8W074_9MAGN</name>
<evidence type="ECO:0000313" key="2">
    <source>
        <dbReference type="EMBL" id="KAK6944003.1"/>
    </source>
</evidence>
<organism evidence="2 3">
    <name type="scientific">Dillenia turbinata</name>
    <dbReference type="NCBI Taxonomy" id="194707"/>
    <lineage>
        <taxon>Eukaryota</taxon>
        <taxon>Viridiplantae</taxon>
        <taxon>Streptophyta</taxon>
        <taxon>Embryophyta</taxon>
        <taxon>Tracheophyta</taxon>
        <taxon>Spermatophyta</taxon>
        <taxon>Magnoliopsida</taxon>
        <taxon>eudicotyledons</taxon>
        <taxon>Gunneridae</taxon>
        <taxon>Pentapetalae</taxon>
        <taxon>Dilleniales</taxon>
        <taxon>Dilleniaceae</taxon>
        <taxon>Dillenia</taxon>
    </lineage>
</organism>
<comment type="caution">
    <text evidence="2">The sequence shown here is derived from an EMBL/GenBank/DDBJ whole genome shotgun (WGS) entry which is preliminary data.</text>
</comment>
<accession>A0AAN8W074</accession>
<feature type="signal peptide" evidence="1">
    <location>
        <begin position="1"/>
        <end position="24"/>
    </location>
</feature>
<dbReference type="Proteomes" id="UP001370490">
    <property type="component" value="Unassembled WGS sequence"/>
</dbReference>
<evidence type="ECO:0000256" key="1">
    <source>
        <dbReference type="SAM" id="SignalP"/>
    </source>
</evidence>
<feature type="chain" id="PRO_5042989709" evidence="1">
    <location>
        <begin position="25"/>
        <end position="115"/>
    </location>
</feature>
<sequence length="115" mass="12883">MLLTSCSSFMLCVFFNCHFMTKLAPTIQGCGIQSTFIMDAASELPMLRSLSLDLCDASDGRLDMPEFDDSSVLNTVKIARCKQSRKTYGRPIHRETMVEVWNSKGHVSAVLDERV</sequence>
<proteinExistence type="predicted"/>
<dbReference type="AlphaFoldDB" id="A0AAN8W074"/>